<dbReference type="AlphaFoldDB" id="A0AAW2GNF7"/>
<evidence type="ECO:0000313" key="1">
    <source>
        <dbReference type="EMBL" id="KAL0127861.1"/>
    </source>
</evidence>
<reference evidence="1 2" key="1">
    <citation type="submission" date="2023-03" db="EMBL/GenBank/DDBJ databases">
        <title>High recombination rates correlate with genetic variation in Cardiocondyla obscurior ants.</title>
        <authorList>
            <person name="Errbii M."/>
        </authorList>
    </citation>
    <scope>NUCLEOTIDE SEQUENCE [LARGE SCALE GENOMIC DNA]</scope>
    <source>
        <strain evidence="1">Alpha-2009</strain>
        <tissue evidence="1">Whole body</tissue>
    </source>
</reference>
<keyword evidence="2" id="KW-1185">Reference proteome</keyword>
<dbReference type="Proteomes" id="UP001430953">
    <property type="component" value="Unassembled WGS sequence"/>
</dbReference>
<proteinExistence type="predicted"/>
<name>A0AAW2GNF7_9HYME</name>
<dbReference type="EMBL" id="JADYXP020000003">
    <property type="protein sequence ID" value="KAL0127861.1"/>
    <property type="molecule type" value="Genomic_DNA"/>
</dbReference>
<comment type="caution">
    <text evidence="1">The sequence shown here is derived from an EMBL/GenBank/DDBJ whole genome shotgun (WGS) entry which is preliminary data.</text>
</comment>
<protein>
    <submittedName>
        <fullName evidence="1">Uncharacterized protein</fullName>
    </submittedName>
</protein>
<organism evidence="1 2">
    <name type="scientific">Cardiocondyla obscurior</name>
    <dbReference type="NCBI Taxonomy" id="286306"/>
    <lineage>
        <taxon>Eukaryota</taxon>
        <taxon>Metazoa</taxon>
        <taxon>Ecdysozoa</taxon>
        <taxon>Arthropoda</taxon>
        <taxon>Hexapoda</taxon>
        <taxon>Insecta</taxon>
        <taxon>Pterygota</taxon>
        <taxon>Neoptera</taxon>
        <taxon>Endopterygota</taxon>
        <taxon>Hymenoptera</taxon>
        <taxon>Apocrita</taxon>
        <taxon>Aculeata</taxon>
        <taxon>Formicoidea</taxon>
        <taxon>Formicidae</taxon>
        <taxon>Myrmicinae</taxon>
        <taxon>Cardiocondyla</taxon>
    </lineage>
</organism>
<evidence type="ECO:0000313" key="2">
    <source>
        <dbReference type="Proteomes" id="UP001430953"/>
    </source>
</evidence>
<gene>
    <name evidence="1" type="ORF">PUN28_003243</name>
</gene>
<accession>A0AAW2GNF7</accession>
<sequence>MPGCTCIIYLGSHYKIMSEAHGGGRHLFSRPLISFARRIFARLEARDGSANGMRTTVPSSFDTIVERTCSAITLPTRELSEDGGEKKNRRFNLACCARDPIPHLRNFCTIQTELQFVLYTQRIFRSLSFLHVLPSTSENSPRIIYQFFRCRENNFLSFPRLDCLIEIICWR</sequence>